<evidence type="ECO:0000313" key="2">
    <source>
        <dbReference type="EMBL" id="AVI50150.1"/>
    </source>
</evidence>
<feature type="transmembrane region" description="Helical" evidence="1">
    <location>
        <begin position="73"/>
        <end position="92"/>
    </location>
</feature>
<dbReference type="RefSeq" id="WP_105214745.1">
    <property type="nucleotide sequence ID" value="NZ_CP027062.1"/>
</dbReference>
<dbReference type="KEGG" id="aue:C5O00_02780"/>
<keyword evidence="1" id="KW-0812">Transmembrane</keyword>
<evidence type="ECO:0008006" key="4">
    <source>
        <dbReference type="Google" id="ProtNLM"/>
    </source>
</evidence>
<proteinExistence type="predicted"/>
<gene>
    <name evidence="2" type="ORF">C5O00_02780</name>
</gene>
<name>A0A2S0HU37_9FLAO</name>
<protein>
    <recommendedName>
        <fullName evidence="4">DoxX family protein</fullName>
    </recommendedName>
</protein>
<dbReference type="OrthoDB" id="1365847at2"/>
<feature type="transmembrane region" description="Helical" evidence="1">
    <location>
        <begin position="104"/>
        <end position="122"/>
    </location>
</feature>
<keyword evidence="3" id="KW-1185">Reference proteome</keyword>
<dbReference type="EMBL" id="CP027062">
    <property type="protein sequence ID" value="AVI50150.1"/>
    <property type="molecule type" value="Genomic_DNA"/>
</dbReference>
<dbReference type="Proteomes" id="UP000238442">
    <property type="component" value="Chromosome"/>
</dbReference>
<accession>A0A2S0HU37</accession>
<keyword evidence="1" id="KW-0472">Membrane</keyword>
<keyword evidence="1" id="KW-1133">Transmembrane helix</keyword>
<organism evidence="2 3">
    <name type="scientific">Pukyongia salina</name>
    <dbReference type="NCBI Taxonomy" id="2094025"/>
    <lineage>
        <taxon>Bacteria</taxon>
        <taxon>Pseudomonadati</taxon>
        <taxon>Bacteroidota</taxon>
        <taxon>Flavobacteriia</taxon>
        <taxon>Flavobacteriales</taxon>
        <taxon>Flavobacteriaceae</taxon>
        <taxon>Pukyongia</taxon>
    </lineage>
</organism>
<dbReference type="InterPro" id="IPR025695">
    <property type="entry name" value="DoxX-like"/>
</dbReference>
<dbReference type="Pfam" id="PF13781">
    <property type="entry name" value="DoxX_3"/>
    <property type="match status" value="1"/>
</dbReference>
<evidence type="ECO:0000313" key="3">
    <source>
        <dbReference type="Proteomes" id="UP000238442"/>
    </source>
</evidence>
<evidence type="ECO:0000256" key="1">
    <source>
        <dbReference type="SAM" id="Phobius"/>
    </source>
</evidence>
<dbReference type="AlphaFoldDB" id="A0A2S0HU37"/>
<feature type="transmembrane region" description="Helical" evidence="1">
    <location>
        <begin position="46"/>
        <end position="66"/>
    </location>
</feature>
<sequence>MGVKLIYLFLRISFALVWFVNGFYCKILGLVPRHEFIVAKILGFDYAQQFTIAIGFAEVIMGFWVLSGYKAKLNAATQIVVVLLMNILETLIVPELLLWGSMNLLFAIIFVLLIFINEFIIAKRIT</sequence>
<reference evidence="2 3" key="1">
    <citation type="submission" date="2018-02" db="EMBL/GenBank/DDBJ databases">
        <title>Genomic analysis of the strain RR4-38 isolated from a seawater recirculating aquaculture system.</title>
        <authorList>
            <person name="Kim Y.-S."/>
            <person name="Jang Y.H."/>
            <person name="Kim K.-H."/>
        </authorList>
    </citation>
    <scope>NUCLEOTIDE SEQUENCE [LARGE SCALE GENOMIC DNA]</scope>
    <source>
        <strain evidence="2 3">RR4-38</strain>
    </source>
</reference>